<reference evidence="1 2" key="1">
    <citation type="journal article" date="2023" name="Plants (Basel)">
        <title>Bridging the Gap: Combining Genomics and Transcriptomics Approaches to Understand Stylosanthes scabra, an Orphan Legume from the Brazilian Caatinga.</title>
        <authorList>
            <person name="Ferreira-Neto J.R.C."/>
            <person name="da Silva M.D."/>
            <person name="Binneck E."/>
            <person name="de Melo N.F."/>
            <person name="da Silva R.H."/>
            <person name="de Melo A.L.T.M."/>
            <person name="Pandolfi V."/>
            <person name="Bustamante F.O."/>
            <person name="Brasileiro-Vidal A.C."/>
            <person name="Benko-Iseppon A.M."/>
        </authorList>
    </citation>
    <scope>NUCLEOTIDE SEQUENCE [LARGE SCALE GENOMIC DNA]</scope>
    <source>
        <tissue evidence="1">Leaves</tissue>
    </source>
</reference>
<sequence length="95" mass="10553">MAKKGKNVDEAEPTKGSLAEVSILDCVRDIPVLNSEDIEGEEQPVMCMFNTLRTHLLERDNSNRAVQQAHGQQVKAVSDALAGQAKMMEVMWLQQ</sequence>
<gene>
    <name evidence="1" type="ORF">PIB30_022358</name>
</gene>
<evidence type="ECO:0000313" key="1">
    <source>
        <dbReference type="EMBL" id="MED6181758.1"/>
    </source>
</evidence>
<protein>
    <submittedName>
        <fullName evidence="1">Uncharacterized protein</fullName>
    </submittedName>
</protein>
<name>A0ABU6WCP0_9FABA</name>
<evidence type="ECO:0000313" key="2">
    <source>
        <dbReference type="Proteomes" id="UP001341840"/>
    </source>
</evidence>
<organism evidence="1 2">
    <name type="scientific">Stylosanthes scabra</name>
    <dbReference type="NCBI Taxonomy" id="79078"/>
    <lineage>
        <taxon>Eukaryota</taxon>
        <taxon>Viridiplantae</taxon>
        <taxon>Streptophyta</taxon>
        <taxon>Embryophyta</taxon>
        <taxon>Tracheophyta</taxon>
        <taxon>Spermatophyta</taxon>
        <taxon>Magnoliopsida</taxon>
        <taxon>eudicotyledons</taxon>
        <taxon>Gunneridae</taxon>
        <taxon>Pentapetalae</taxon>
        <taxon>rosids</taxon>
        <taxon>fabids</taxon>
        <taxon>Fabales</taxon>
        <taxon>Fabaceae</taxon>
        <taxon>Papilionoideae</taxon>
        <taxon>50 kb inversion clade</taxon>
        <taxon>dalbergioids sensu lato</taxon>
        <taxon>Dalbergieae</taxon>
        <taxon>Pterocarpus clade</taxon>
        <taxon>Stylosanthes</taxon>
    </lineage>
</organism>
<dbReference type="EMBL" id="JASCZI010181318">
    <property type="protein sequence ID" value="MED6181758.1"/>
    <property type="molecule type" value="Genomic_DNA"/>
</dbReference>
<accession>A0ABU6WCP0</accession>
<comment type="caution">
    <text evidence="1">The sequence shown here is derived from an EMBL/GenBank/DDBJ whole genome shotgun (WGS) entry which is preliminary data.</text>
</comment>
<dbReference type="Proteomes" id="UP001341840">
    <property type="component" value="Unassembled WGS sequence"/>
</dbReference>
<proteinExistence type="predicted"/>
<keyword evidence="2" id="KW-1185">Reference proteome</keyword>